<dbReference type="InterPro" id="IPR036019">
    <property type="entry name" value="MscL_channel"/>
</dbReference>
<keyword evidence="3 5" id="KW-1133">Transmembrane helix</keyword>
<dbReference type="Gene3D" id="1.10.1200.120">
    <property type="entry name" value="Large-conductance mechanosensitive channel, MscL, domain 1"/>
    <property type="match status" value="1"/>
</dbReference>
<dbReference type="Proteomes" id="UP000034920">
    <property type="component" value="Unassembled WGS sequence"/>
</dbReference>
<keyword evidence="2 5" id="KW-0812">Transmembrane</keyword>
<dbReference type="EMBL" id="LCCA01000002">
    <property type="protein sequence ID" value="KKS22805.1"/>
    <property type="molecule type" value="Genomic_DNA"/>
</dbReference>
<dbReference type="Pfam" id="PF01741">
    <property type="entry name" value="MscL"/>
    <property type="match status" value="1"/>
</dbReference>
<organism evidence="6 7">
    <name type="scientific">candidate division WWE3 bacterium GW2011_GWA1_41_8</name>
    <dbReference type="NCBI Taxonomy" id="1619103"/>
    <lineage>
        <taxon>Bacteria</taxon>
        <taxon>Katanobacteria</taxon>
    </lineage>
</organism>
<proteinExistence type="predicted"/>
<dbReference type="AlphaFoldDB" id="A0A0G0XD60"/>
<dbReference type="PANTHER" id="PTHR30266">
    <property type="entry name" value="MECHANOSENSITIVE CHANNEL MSCL"/>
    <property type="match status" value="1"/>
</dbReference>
<comment type="subcellular location">
    <subcellularLocation>
        <location evidence="1">Membrane</location>
        <topology evidence="1">Multi-pass membrane protein</topology>
    </subcellularLocation>
</comment>
<comment type="caution">
    <text evidence="6">The sequence shown here is derived from an EMBL/GenBank/DDBJ whole genome shotgun (WGS) entry which is preliminary data.</text>
</comment>
<evidence type="ECO:0000256" key="5">
    <source>
        <dbReference type="SAM" id="Phobius"/>
    </source>
</evidence>
<feature type="transmembrane region" description="Helical" evidence="5">
    <location>
        <begin position="12"/>
        <end position="30"/>
    </location>
</feature>
<sequence length="100" mass="10851">MKGFLTFIREQGIIGLAMGFVLGGSVSKLVTSFVNDIINPIIGIGLGKVGQLNSLVIPLGPARIMIGNFISVLIDFLIIAGTVYFIFKQLKLDRLDKKKD</sequence>
<dbReference type="GO" id="GO:0008381">
    <property type="term" value="F:mechanosensitive monoatomic ion channel activity"/>
    <property type="evidence" value="ECO:0007669"/>
    <property type="project" value="TreeGrafter"/>
</dbReference>
<feature type="transmembrane region" description="Helical" evidence="5">
    <location>
        <begin position="64"/>
        <end position="87"/>
    </location>
</feature>
<evidence type="ECO:0000313" key="7">
    <source>
        <dbReference type="Proteomes" id="UP000034920"/>
    </source>
</evidence>
<gene>
    <name evidence="6" type="ORF">UU80_C0002G0037</name>
</gene>
<dbReference type="PANTHER" id="PTHR30266:SF2">
    <property type="entry name" value="LARGE-CONDUCTANCE MECHANOSENSITIVE CHANNEL"/>
    <property type="match status" value="1"/>
</dbReference>
<name>A0A0G0XD60_UNCKA</name>
<accession>A0A0G0XD60</accession>
<keyword evidence="4 5" id="KW-0472">Membrane</keyword>
<protein>
    <submittedName>
        <fullName evidence="6">Large-conductance mechanosensitive channel-like protein</fullName>
    </submittedName>
</protein>
<dbReference type="GO" id="GO:0016020">
    <property type="term" value="C:membrane"/>
    <property type="evidence" value="ECO:0007669"/>
    <property type="project" value="UniProtKB-SubCell"/>
</dbReference>
<evidence type="ECO:0000256" key="3">
    <source>
        <dbReference type="ARBA" id="ARBA00022989"/>
    </source>
</evidence>
<dbReference type="InterPro" id="IPR037673">
    <property type="entry name" value="MSC/AndL"/>
</dbReference>
<evidence type="ECO:0000256" key="4">
    <source>
        <dbReference type="ARBA" id="ARBA00023136"/>
    </source>
</evidence>
<evidence type="ECO:0000313" key="6">
    <source>
        <dbReference type="EMBL" id="KKS22805.1"/>
    </source>
</evidence>
<reference evidence="6 7" key="1">
    <citation type="journal article" date="2015" name="Nature">
        <title>rRNA introns, odd ribosomes, and small enigmatic genomes across a large radiation of phyla.</title>
        <authorList>
            <person name="Brown C.T."/>
            <person name="Hug L.A."/>
            <person name="Thomas B.C."/>
            <person name="Sharon I."/>
            <person name="Castelle C.J."/>
            <person name="Singh A."/>
            <person name="Wilkins M.J."/>
            <person name="Williams K.H."/>
            <person name="Banfield J.F."/>
        </authorList>
    </citation>
    <scope>NUCLEOTIDE SEQUENCE [LARGE SCALE GENOMIC DNA]</scope>
</reference>
<evidence type="ECO:0000256" key="1">
    <source>
        <dbReference type="ARBA" id="ARBA00004141"/>
    </source>
</evidence>
<dbReference type="STRING" id="1619103.UU80_C0002G0037"/>
<evidence type="ECO:0000256" key="2">
    <source>
        <dbReference type="ARBA" id="ARBA00022692"/>
    </source>
</evidence>
<dbReference type="SUPFAM" id="SSF81330">
    <property type="entry name" value="Gated mechanosensitive channel"/>
    <property type="match status" value="1"/>
</dbReference>